<dbReference type="CDD" id="cd06558">
    <property type="entry name" value="crotonase-like"/>
    <property type="match status" value="1"/>
</dbReference>
<name>L8GWY5_ACACF</name>
<comment type="subcellular location">
    <subcellularLocation>
        <location evidence="1">Peroxisome</location>
    </subcellularLocation>
</comment>
<dbReference type="OMA" id="LHCDFVY"/>
<evidence type="ECO:0000313" key="5">
    <source>
        <dbReference type="Proteomes" id="UP000011083"/>
    </source>
</evidence>
<dbReference type="PANTHER" id="PTHR43684">
    <property type="match status" value="1"/>
</dbReference>
<keyword evidence="2" id="KW-0576">Peroxisome</keyword>
<dbReference type="Gene3D" id="3.90.226.10">
    <property type="entry name" value="2-enoyl-CoA Hydratase, Chain A, domain 1"/>
    <property type="match status" value="1"/>
</dbReference>
<dbReference type="KEGG" id="acan:ACA1_065840"/>
<dbReference type="InterPro" id="IPR014748">
    <property type="entry name" value="Enoyl-CoA_hydra_C"/>
</dbReference>
<dbReference type="GO" id="GO:0004165">
    <property type="term" value="F:delta(3)-delta(2)-enoyl-CoA isomerase activity"/>
    <property type="evidence" value="ECO:0007669"/>
    <property type="project" value="UniProtKB-ARBA"/>
</dbReference>
<dbReference type="Proteomes" id="UP000011083">
    <property type="component" value="Unassembled WGS sequence"/>
</dbReference>
<proteinExistence type="predicted"/>
<dbReference type="RefSeq" id="XP_004339777.1">
    <property type="nucleotide sequence ID" value="XM_004339729.1"/>
</dbReference>
<sequence length="256" mass="28177">MGFTAITTEVKEGVLILRLNRPSRKNAFNHEQYEECIVALAQAAKDENLFTGAGDYFSSGNDLANFLRADSTDTTPAKDLLTRFVNAFILFPKPIVAAVNGPAVGIAATILGHCDLVYGSETCSLHTPFMQLAQSPEACSSLLFPESMGALKANEMLLLGKKFSAREALKANLLNEVFTEKGDQFTEKVFAIARQLASYPPEAVQLSKRLIRNNRRLALLDAVNKEEVELLGERWVSAECIQAVMNFMSRRQKASL</sequence>
<dbReference type="InterPro" id="IPR051053">
    <property type="entry name" value="ECH/Chromodomain_protein"/>
</dbReference>
<evidence type="ECO:0000256" key="3">
    <source>
        <dbReference type="ARBA" id="ARBA00023235"/>
    </source>
</evidence>
<dbReference type="Gene3D" id="1.10.12.10">
    <property type="entry name" value="Lyase 2-enoyl-coa Hydratase, Chain A, domain 2"/>
    <property type="match status" value="1"/>
</dbReference>
<evidence type="ECO:0000256" key="1">
    <source>
        <dbReference type="ARBA" id="ARBA00004275"/>
    </source>
</evidence>
<dbReference type="STRING" id="1257118.L8GWY5"/>
<dbReference type="GO" id="GO:0005777">
    <property type="term" value="C:peroxisome"/>
    <property type="evidence" value="ECO:0007669"/>
    <property type="project" value="UniProtKB-SubCell"/>
</dbReference>
<dbReference type="VEuPathDB" id="AmoebaDB:ACA1_065840"/>
<dbReference type="OrthoDB" id="409763at2759"/>
<keyword evidence="3 4" id="KW-0413">Isomerase</keyword>
<dbReference type="AlphaFoldDB" id="L8GWY5"/>
<protein>
    <submittedName>
        <fullName evidence="4">Peroxisomal D3,D2enoyl-CoA isomerase isoform 1 variant, putative</fullName>
    </submittedName>
</protein>
<keyword evidence="5" id="KW-1185">Reference proteome</keyword>
<dbReference type="PANTHER" id="PTHR43684:SF1">
    <property type="entry name" value="ENOYL-COA DELTA ISOMERASE 2"/>
    <property type="match status" value="1"/>
</dbReference>
<dbReference type="GeneID" id="14917993"/>
<accession>L8GWY5</accession>
<dbReference type="Pfam" id="PF00378">
    <property type="entry name" value="ECH_1"/>
    <property type="match status" value="1"/>
</dbReference>
<organism evidence="4 5">
    <name type="scientific">Acanthamoeba castellanii (strain ATCC 30010 / Neff)</name>
    <dbReference type="NCBI Taxonomy" id="1257118"/>
    <lineage>
        <taxon>Eukaryota</taxon>
        <taxon>Amoebozoa</taxon>
        <taxon>Discosea</taxon>
        <taxon>Longamoebia</taxon>
        <taxon>Centramoebida</taxon>
        <taxon>Acanthamoebidae</taxon>
        <taxon>Acanthamoeba</taxon>
    </lineage>
</organism>
<evidence type="ECO:0000256" key="2">
    <source>
        <dbReference type="ARBA" id="ARBA00023140"/>
    </source>
</evidence>
<reference evidence="4 5" key="1">
    <citation type="journal article" date="2013" name="Genome Biol.">
        <title>Genome of Acanthamoeba castellanii highlights extensive lateral gene transfer and early evolution of tyrosine kinase signaling.</title>
        <authorList>
            <person name="Clarke M."/>
            <person name="Lohan A.J."/>
            <person name="Liu B."/>
            <person name="Lagkouvardos I."/>
            <person name="Roy S."/>
            <person name="Zafar N."/>
            <person name="Bertelli C."/>
            <person name="Schilde C."/>
            <person name="Kianianmomeni A."/>
            <person name="Burglin T.R."/>
            <person name="Frech C."/>
            <person name="Turcotte B."/>
            <person name="Kopec K.O."/>
            <person name="Synnott J.M."/>
            <person name="Choo C."/>
            <person name="Paponov I."/>
            <person name="Finkler A."/>
            <person name="Soon Heng Tan C."/>
            <person name="Hutchins A.P."/>
            <person name="Weinmeier T."/>
            <person name="Rattei T."/>
            <person name="Chu J.S."/>
            <person name="Gimenez G."/>
            <person name="Irimia M."/>
            <person name="Rigden D.J."/>
            <person name="Fitzpatrick D.A."/>
            <person name="Lorenzo-Morales J."/>
            <person name="Bateman A."/>
            <person name="Chiu C.H."/>
            <person name="Tang P."/>
            <person name="Hegemann P."/>
            <person name="Fromm H."/>
            <person name="Raoult D."/>
            <person name="Greub G."/>
            <person name="Miranda-Saavedra D."/>
            <person name="Chen N."/>
            <person name="Nash P."/>
            <person name="Ginger M.L."/>
            <person name="Horn M."/>
            <person name="Schaap P."/>
            <person name="Caler L."/>
            <person name="Loftus B."/>
        </authorList>
    </citation>
    <scope>NUCLEOTIDE SEQUENCE [LARGE SCALE GENOMIC DNA]</scope>
    <source>
        <strain evidence="4 5">Neff</strain>
    </source>
</reference>
<dbReference type="InterPro" id="IPR001753">
    <property type="entry name" value="Enoyl-CoA_hydra/iso"/>
</dbReference>
<gene>
    <name evidence="4" type="ORF">ACA1_065840</name>
</gene>
<dbReference type="SUPFAM" id="SSF52096">
    <property type="entry name" value="ClpP/crotonase"/>
    <property type="match status" value="1"/>
</dbReference>
<dbReference type="EMBL" id="KB007974">
    <property type="protein sequence ID" value="ELR17764.1"/>
    <property type="molecule type" value="Genomic_DNA"/>
</dbReference>
<dbReference type="InterPro" id="IPR029045">
    <property type="entry name" value="ClpP/crotonase-like_dom_sf"/>
</dbReference>
<evidence type="ECO:0000313" key="4">
    <source>
        <dbReference type="EMBL" id="ELR17764.1"/>
    </source>
</evidence>